<keyword evidence="1" id="KW-0732">Signal</keyword>
<dbReference type="EMBL" id="FRAG01000016">
    <property type="protein sequence ID" value="SHJ93890.1"/>
    <property type="molecule type" value="Genomic_DNA"/>
</dbReference>
<accession>A0A1M6NDX1</accession>
<dbReference type="AlphaFoldDB" id="A0A1M6NDX1"/>
<evidence type="ECO:0000256" key="1">
    <source>
        <dbReference type="SAM" id="SignalP"/>
    </source>
</evidence>
<dbReference type="RefSeq" id="WP_073148887.1">
    <property type="nucleotide sequence ID" value="NZ_FRAG01000016.1"/>
</dbReference>
<dbReference type="STRING" id="1121301.SAMN02745912_01699"/>
<gene>
    <name evidence="2" type="ORF">SAMN02745912_01699</name>
</gene>
<feature type="signal peptide" evidence="1">
    <location>
        <begin position="1"/>
        <end position="23"/>
    </location>
</feature>
<protein>
    <recommendedName>
        <fullName evidence="4">Carboxypeptidase regulatory-like domain-containing protein</fullName>
    </recommendedName>
</protein>
<evidence type="ECO:0000313" key="2">
    <source>
        <dbReference type="EMBL" id="SHJ93890.1"/>
    </source>
</evidence>
<feature type="chain" id="PRO_5012839004" description="Carboxypeptidase regulatory-like domain-containing protein" evidence="1">
    <location>
        <begin position="24"/>
        <end position="128"/>
    </location>
</feature>
<name>A0A1M6NDX1_PARC5</name>
<keyword evidence="3" id="KW-1185">Reference proteome</keyword>
<proteinExistence type="predicted"/>
<evidence type="ECO:0000313" key="3">
    <source>
        <dbReference type="Proteomes" id="UP000184465"/>
    </source>
</evidence>
<reference evidence="2 3" key="1">
    <citation type="submission" date="2016-11" db="EMBL/GenBank/DDBJ databases">
        <authorList>
            <person name="Jaros S."/>
            <person name="Januszkiewicz K."/>
            <person name="Wedrychowicz H."/>
        </authorList>
    </citation>
    <scope>NUCLEOTIDE SEQUENCE [LARGE SCALE GENOMIC DNA]</scope>
    <source>
        <strain evidence="2 3">DSM 15212</strain>
    </source>
</reference>
<dbReference type="Proteomes" id="UP000184465">
    <property type="component" value="Unassembled WGS sequence"/>
</dbReference>
<organism evidence="2 3">
    <name type="scientific">Paramaledivibacter caminithermalis (strain DSM 15212 / CIP 107654 / DViRD3)</name>
    <name type="common">Clostridium caminithermale</name>
    <dbReference type="NCBI Taxonomy" id="1121301"/>
    <lineage>
        <taxon>Bacteria</taxon>
        <taxon>Bacillati</taxon>
        <taxon>Bacillota</taxon>
        <taxon>Clostridia</taxon>
        <taxon>Peptostreptococcales</taxon>
        <taxon>Caminicellaceae</taxon>
        <taxon>Paramaledivibacter</taxon>
    </lineage>
</organism>
<evidence type="ECO:0008006" key="4">
    <source>
        <dbReference type="Google" id="ProtNLM"/>
    </source>
</evidence>
<sequence>MKIKKFTFILIVFCLFCTSSAFALPNLGVDGDCSIDSVAPYRTKVKLSGYTKGTPEGTIAKTGVYLDLYASGEKVKTYIANEDSYSVSISKYYTGEIGDILQLKAEHLVIGDNGDTRSMETEDYYMID</sequence>